<dbReference type="RefSeq" id="WP_194847165.1">
    <property type="nucleotide sequence ID" value="NZ_JAAEJV010000005.1"/>
</dbReference>
<name>A0ABS0AY32_9BACT</name>
<evidence type="ECO:0000256" key="5">
    <source>
        <dbReference type="ARBA" id="ARBA00035198"/>
    </source>
</evidence>
<dbReference type="PANTHER" id="PTHR12220:SF13">
    <property type="entry name" value="LARGE RIBOSOMAL SUBUNIT PROTEIN UL16M"/>
    <property type="match status" value="1"/>
</dbReference>
<evidence type="ECO:0000256" key="4">
    <source>
        <dbReference type="ARBA" id="ARBA00023274"/>
    </source>
</evidence>
<dbReference type="InterPro" id="IPR016180">
    <property type="entry name" value="Ribosomal_uL16_dom"/>
</dbReference>
<feature type="region of interest" description="Disordered" evidence="9">
    <location>
        <begin position="1"/>
        <end position="23"/>
    </location>
</feature>
<reference evidence="10 11" key="1">
    <citation type="submission" date="2020-01" db="EMBL/GenBank/DDBJ databases">
        <title>Draft genome sequence of Cand. Neptunochlamydia vexilliferae K9.</title>
        <authorList>
            <person name="Schulz F."/>
            <person name="Koestlbacher S."/>
            <person name="Wascher F."/>
            <person name="Pizzetti I."/>
            <person name="Horn M."/>
        </authorList>
    </citation>
    <scope>NUCLEOTIDE SEQUENCE [LARGE SCALE GENOMIC DNA]</scope>
    <source>
        <strain evidence="10 11">K9</strain>
    </source>
</reference>
<keyword evidence="4 6" id="KW-0687">Ribonucleoprotein</keyword>
<keyword evidence="6 8" id="KW-0820">tRNA-binding</keyword>
<dbReference type="GO" id="GO:0005840">
    <property type="term" value="C:ribosome"/>
    <property type="evidence" value="ECO:0007669"/>
    <property type="project" value="UniProtKB-KW"/>
</dbReference>
<keyword evidence="2 6" id="KW-0699">rRNA-binding</keyword>
<dbReference type="InterPro" id="IPR036920">
    <property type="entry name" value="Ribosomal_uL16_sf"/>
</dbReference>
<evidence type="ECO:0000256" key="1">
    <source>
        <dbReference type="ARBA" id="ARBA00008931"/>
    </source>
</evidence>
<dbReference type="InterPro" id="IPR020798">
    <property type="entry name" value="Ribosomal_uL16_CS"/>
</dbReference>
<keyword evidence="3 6" id="KW-0689">Ribosomal protein</keyword>
<organism evidence="10 11">
    <name type="scientific">Candidatus Neptunichlamydia vexilliferae</name>
    <dbReference type="NCBI Taxonomy" id="1651774"/>
    <lineage>
        <taxon>Bacteria</taxon>
        <taxon>Pseudomonadati</taxon>
        <taxon>Chlamydiota</taxon>
        <taxon>Chlamydiia</taxon>
        <taxon>Parachlamydiales</taxon>
        <taxon>Simkaniaceae</taxon>
        <taxon>Candidatus Neptunichlamydia</taxon>
    </lineage>
</organism>
<dbReference type="NCBIfam" id="TIGR01164">
    <property type="entry name" value="rplP_bact"/>
    <property type="match status" value="1"/>
</dbReference>
<dbReference type="Gene3D" id="3.90.1170.10">
    <property type="entry name" value="Ribosomal protein L10e/L16"/>
    <property type="match status" value="1"/>
</dbReference>
<evidence type="ECO:0000256" key="9">
    <source>
        <dbReference type="SAM" id="MobiDB-lite"/>
    </source>
</evidence>
<dbReference type="EMBL" id="JAAEJV010000005">
    <property type="protein sequence ID" value="MBF5058875.1"/>
    <property type="molecule type" value="Genomic_DNA"/>
</dbReference>
<proteinExistence type="inferred from homology"/>
<evidence type="ECO:0000256" key="8">
    <source>
        <dbReference type="RuleBase" id="RU004414"/>
    </source>
</evidence>
<dbReference type="Proteomes" id="UP001194714">
    <property type="component" value="Unassembled WGS sequence"/>
</dbReference>
<evidence type="ECO:0000256" key="7">
    <source>
        <dbReference type="RuleBase" id="RU004413"/>
    </source>
</evidence>
<comment type="similarity">
    <text evidence="1 6 7">Belongs to the universal ribosomal protein uL16 family.</text>
</comment>
<evidence type="ECO:0000313" key="10">
    <source>
        <dbReference type="EMBL" id="MBF5058875.1"/>
    </source>
</evidence>
<sequence length="139" mass="15764">MKQMPGRPKYRKQQKGSMSGKAGSGQFIEFGDYGMQILDRGRITNQQIEACRVAVNRTFSRRGKVWIRIFPDKPITKKPAETRMGKGKGGTDHWVAVARPGRILFEVANVSEDEAREALAKAAAKLPYRTRFVKRLERV</sequence>
<dbReference type="SUPFAM" id="SSF54686">
    <property type="entry name" value="Ribosomal protein L16p/L10e"/>
    <property type="match status" value="1"/>
</dbReference>
<dbReference type="PRINTS" id="PR00060">
    <property type="entry name" value="RIBOSOMALL16"/>
</dbReference>
<comment type="caution">
    <text evidence="10">The sequence shown here is derived from an EMBL/GenBank/DDBJ whole genome shotgun (WGS) entry which is preliminary data.</text>
</comment>
<evidence type="ECO:0000256" key="2">
    <source>
        <dbReference type="ARBA" id="ARBA00022730"/>
    </source>
</evidence>
<protein>
    <recommendedName>
        <fullName evidence="5 6">Large ribosomal subunit protein uL16</fullName>
    </recommendedName>
</protein>
<accession>A0ABS0AY32</accession>
<gene>
    <name evidence="6" type="primary">rplP</name>
    <name evidence="10" type="ORF">NEPTK9_000375</name>
</gene>
<evidence type="ECO:0000313" key="11">
    <source>
        <dbReference type="Proteomes" id="UP001194714"/>
    </source>
</evidence>
<dbReference type="PANTHER" id="PTHR12220">
    <property type="entry name" value="50S/60S RIBOSOMAL PROTEIN L16"/>
    <property type="match status" value="1"/>
</dbReference>
<dbReference type="CDD" id="cd01433">
    <property type="entry name" value="Ribosomal_L16_L10e"/>
    <property type="match status" value="1"/>
</dbReference>
<comment type="function">
    <text evidence="6 8">Binds 23S rRNA and is also seen to make contacts with the A and possibly P site tRNAs.</text>
</comment>
<dbReference type="InterPro" id="IPR047873">
    <property type="entry name" value="Ribosomal_uL16"/>
</dbReference>
<dbReference type="Pfam" id="PF00252">
    <property type="entry name" value="Ribosomal_L16"/>
    <property type="match status" value="1"/>
</dbReference>
<keyword evidence="11" id="KW-1185">Reference proteome</keyword>
<evidence type="ECO:0000256" key="6">
    <source>
        <dbReference type="HAMAP-Rule" id="MF_01342"/>
    </source>
</evidence>
<dbReference type="PROSITE" id="PS00701">
    <property type="entry name" value="RIBOSOMAL_L16_2"/>
    <property type="match status" value="1"/>
</dbReference>
<comment type="subunit">
    <text evidence="6 8">Part of the 50S ribosomal subunit.</text>
</comment>
<dbReference type="HAMAP" id="MF_01342">
    <property type="entry name" value="Ribosomal_uL16"/>
    <property type="match status" value="1"/>
</dbReference>
<evidence type="ECO:0000256" key="3">
    <source>
        <dbReference type="ARBA" id="ARBA00022980"/>
    </source>
</evidence>
<keyword evidence="6 8" id="KW-0694">RNA-binding</keyword>
<dbReference type="InterPro" id="IPR000114">
    <property type="entry name" value="Ribosomal_uL16_bact-type"/>
</dbReference>